<protein>
    <recommendedName>
        <fullName evidence="14">G-protein coupled receptors family 1 profile domain-containing protein</fullName>
    </recommendedName>
</protein>
<comment type="similarity">
    <text evidence="2 11">Belongs to the G-protein coupled receptor 1 family.</text>
</comment>
<evidence type="ECO:0000256" key="7">
    <source>
        <dbReference type="ARBA" id="ARBA00023136"/>
    </source>
</evidence>
<feature type="domain" description="G-protein coupled receptors family 1 profile" evidence="14">
    <location>
        <begin position="73"/>
        <end position="649"/>
    </location>
</feature>
<name>A0A9J6CF41_POLVA</name>
<evidence type="ECO:0000256" key="1">
    <source>
        <dbReference type="ARBA" id="ARBA00004651"/>
    </source>
</evidence>
<dbReference type="PROSITE" id="PS50262">
    <property type="entry name" value="G_PROTEIN_RECEP_F1_2"/>
    <property type="match status" value="1"/>
</dbReference>
<evidence type="ECO:0000256" key="11">
    <source>
        <dbReference type="RuleBase" id="RU000688"/>
    </source>
</evidence>
<evidence type="ECO:0000313" key="15">
    <source>
        <dbReference type="EMBL" id="KAG5680754.1"/>
    </source>
</evidence>
<evidence type="ECO:0000256" key="5">
    <source>
        <dbReference type="ARBA" id="ARBA00022989"/>
    </source>
</evidence>
<gene>
    <name evidence="15" type="ORF">PVAND_010241</name>
</gene>
<dbReference type="SUPFAM" id="SSF81321">
    <property type="entry name" value="Family A G protein-coupled receptor-like"/>
    <property type="match status" value="1"/>
</dbReference>
<dbReference type="PRINTS" id="PR00243">
    <property type="entry name" value="MUSCARINICR"/>
</dbReference>
<feature type="transmembrane region" description="Helical" evidence="13">
    <location>
        <begin position="219"/>
        <end position="241"/>
    </location>
</feature>
<evidence type="ECO:0000256" key="8">
    <source>
        <dbReference type="ARBA" id="ARBA00023170"/>
    </source>
</evidence>
<organism evidence="15 16">
    <name type="scientific">Polypedilum vanderplanki</name>
    <name type="common">Sleeping chironomid midge</name>
    <dbReference type="NCBI Taxonomy" id="319348"/>
    <lineage>
        <taxon>Eukaryota</taxon>
        <taxon>Metazoa</taxon>
        <taxon>Ecdysozoa</taxon>
        <taxon>Arthropoda</taxon>
        <taxon>Hexapoda</taxon>
        <taxon>Insecta</taxon>
        <taxon>Pterygota</taxon>
        <taxon>Neoptera</taxon>
        <taxon>Endopterygota</taxon>
        <taxon>Diptera</taxon>
        <taxon>Nematocera</taxon>
        <taxon>Chironomoidea</taxon>
        <taxon>Chironomidae</taxon>
        <taxon>Chironominae</taxon>
        <taxon>Polypedilum</taxon>
        <taxon>Polypedilum</taxon>
    </lineage>
</organism>
<dbReference type="FunFam" id="1.20.1070.10:FF:000288">
    <property type="entry name" value="Muscarinic acetylcholine receptor"/>
    <property type="match status" value="1"/>
</dbReference>
<keyword evidence="6 11" id="KW-0297">G-protein coupled receptor</keyword>
<dbReference type="Gene3D" id="1.20.1070.10">
    <property type="entry name" value="Rhodopsin 7-helix transmembrane proteins"/>
    <property type="match status" value="2"/>
</dbReference>
<keyword evidence="7 13" id="KW-0472">Membrane</keyword>
<evidence type="ECO:0000259" key="14">
    <source>
        <dbReference type="PROSITE" id="PS50262"/>
    </source>
</evidence>
<evidence type="ECO:0000256" key="10">
    <source>
        <dbReference type="ARBA" id="ARBA00023224"/>
    </source>
</evidence>
<dbReference type="InterPro" id="IPR000276">
    <property type="entry name" value="GPCR_Rhodpsn"/>
</dbReference>
<dbReference type="GO" id="GO:0045202">
    <property type="term" value="C:synapse"/>
    <property type="evidence" value="ECO:0007669"/>
    <property type="project" value="TreeGrafter"/>
</dbReference>
<feature type="compositionally biased region" description="Gly residues" evidence="12">
    <location>
        <begin position="259"/>
        <end position="268"/>
    </location>
</feature>
<dbReference type="PROSITE" id="PS00237">
    <property type="entry name" value="G_PROTEIN_RECEP_F1_1"/>
    <property type="match status" value="1"/>
</dbReference>
<keyword evidence="9" id="KW-0325">Glycoprotein</keyword>
<dbReference type="GO" id="GO:0005886">
    <property type="term" value="C:plasma membrane"/>
    <property type="evidence" value="ECO:0007669"/>
    <property type="project" value="UniProtKB-SubCell"/>
</dbReference>
<keyword evidence="10 11" id="KW-0807">Transducer</keyword>
<dbReference type="GO" id="GO:0007187">
    <property type="term" value="P:G protein-coupled receptor signaling pathway, coupled to cyclic nucleotide second messenger"/>
    <property type="evidence" value="ECO:0007669"/>
    <property type="project" value="TreeGrafter"/>
</dbReference>
<proteinExistence type="inferred from homology"/>
<dbReference type="Pfam" id="PF00001">
    <property type="entry name" value="7tm_1"/>
    <property type="match status" value="1"/>
</dbReference>
<feature type="transmembrane region" description="Helical" evidence="13">
    <location>
        <begin position="57"/>
        <end position="81"/>
    </location>
</feature>
<dbReference type="GO" id="GO:0016907">
    <property type="term" value="F:G protein-coupled acetylcholine receptor activity"/>
    <property type="evidence" value="ECO:0007669"/>
    <property type="project" value="InterPro"/>
</dbReference>
<reference evidence="15" key="1">
    <citation type="submission" date="2021-03" db="EMBL/GenBank/DDBJ databases">
        <title>Chromosome level genome of the anhydrobiotic midge Polypedilum vanderplanki.</title>
        <authorList>
            <person name="Yoshida Y."/>
            <person name="Kikawada T."/>
            <person name="Gusev O."/>
        </authorList>
    </citation>
    <scope>NUCLEOTIDE SEQUENCE</scope>
    <source>
        <strain evidence="15">NIAS01</strain>
        <tissue evidence="15">Whole body or cell culture</tissue>
    </source>
</reference>
<dbReference type="EMBL" id="JADBJN010000001">
    <property type="protein sequence ID" value="KAG5680754.1"/>
    <property type="molecule type" value="Genomic_DNA"/>
</dbReference>
<comment type="caution">
    <text evidence="15">The sequence shown here is derived from an EMBL/GenBank/DDBJ whole genome shotgun (WGS) entry which is preliminary data.</text>
</comment>
<feature type="transmembrane region" description="Helical" evidence="13">
    <location>
        <begin position="633"/>
        <end position="652"/>
    </location>
</feature>
<evidence type="ECO:0000256" key="4">
    <source>
        <dbReference type="ARBA" id="ARBA00022692"/>
    </source>
</evidence>
<sequence>MTHYTTTLSSITYNFTSYSAFLALENSLHNFTQYENVSTTIASVDQPPTIYTFTQKIFIGIFFFVTSLLTVIGNFMVMISFKIDKQLQTISNYFLFSLAIADFAIGLVSMPLFTVHVIMGYWPFGSFICDTWLSLDYLASNASVLNLLIISFDRYFSVTRPLTYRAKRTNRKAAIMISLAWLISLILWPPWIYSWPYIEGMRTVPEKECYIQFIETNQLITFITAIAAFYVPVTVMCFLYFRIWRETKKRQKDLPNLQAGGGGGGGGFSHQSIKKDASKRSNSSDETSTINHQIGEFIDPNLWHPPPMAGDNESNSYYSGAHPHSINDLSRRTSKNCKSDSMLESIKNWCVAWWHSGQEEDSFEDFGDWVDYEGEQSYGDYGTPCSAETPVQSSVSRCTSLNIIRDPYARGSYCQSMVNDSPSTFVKNRQQQTLVATQSSNVGMKSASNNPDKAPSSSNLKRSLSQDSVYTILIRLPIENSGNSESRGAASSSAENAELKLPSIKMYPEDANLSKIMMSKSGPDEFGTLKKGEKDPFALNTPHTSYEFNNRLPLNAKIIPRKTVLTAREKQQQKAALNKKKKSQEKRQESKAAKTLSAILLSFIVTWLPYNILVLLKPLTTCVNCIPQELWDLVYALCYLNSTINPILYALCNASFRRTYVRILTCKWQSRNREGISRGVYN</sequence>
<feature type="transmembrane region" description="Helical" evidence="13">
    <location>
        <begin position="93"/>
        <end position="119"/>
    </location>
</feature>
<comment type="subcellular location">
    <subcellularLocation>
        <location evidence="1">Cell membrane</location>
        <topology evidence="1">Multi-pass membrane protein</topology>
    </subcellularLocation>
</comment>
<evidence type="ECO:0000256" key="6">
    <source>
        <dbReference type="ARBA" id="ARBA00023040"/>
    </source>
</evidence>
<dbReference type="GO" id="GO:0004993">
    <property type="term" value="F:G protein-coupled serotonin receptor activity"/>
    <property type="evidence" value="ECO:0007669"/>
    <property type="project" value="TreeGrafter"/>
</dbReference>
<feature type="region of interest" description="Disordered" evidence="12">
    <location>
        <begin position="570"/>
        <end position="589"/>
    </location>
</feature>
<feature type="region of interest" description="Disordered" evidence="12">
    <location>
        <begin position="254"/>
        <end position="288"/>
    </location>
</feature>
<feature type="transmembrane region" description="Helical" evidence="13">
    <location>
        <begin position="592"/>
        <end position="613"/>
    </location>
</feature>
<feature type="transmembrane region" description="Helical" evidence="13">
    <location>
        <begin position="173"/>
        <end position="193"/>
    </location>
</feature>
<keyword evidence="8 11" id="KW-0675">Receptor</keyword>
<keyword evidence="5 13" id="KW-1133">Transmembrane helix</keyword>
<keyword evidence="3" id="KW-1003">Cell membrane</keyword>
<evidence type="ECO:0000256" key="2">
    <source>
        <dbReference type="ARBA" id="ARBA00010663"/>
    </source>
</evidence>
<dbReference type="Proteomes" id="UP001107558">
    <property type="component" value="Chromosome 1"/>
</dbReference>
<dbReference type="GO" id="GO:0007197">
    <property type="term" value="P:adenylate cyclase-inhibiting G protein-coupled acetylcholine receptor signaling pathway"/>
    <property type="evidence" value="ECO:0007669"/>
    <property type="project" value="TreeGrafter"/>
</dbReference>
<dbReference type="PANTHER" id="PTHR24247">
    <property type="entry name" value="5-HYDROXYTRYPTAMINE RECEPTOR"/>
    <property type="match status" value="1"/>
</dbReference>
<keyword evidence="16" id="KW-1185">Reference proteome</keyword>
<evidence type="ECO:0000256" key="9">
    <source>
        <dbReference type="ARBA" id="ARBA00023180"/>
    </source>
</evidence>
<dbReference type="PRINTS" id="PR00237">
    <property type="entry name" value="GPCRRHODOPSN"/>
</dbReference>
<feature type="compositionally biased region" description="Basic and acidic residues" evidence="12">
    <location>
        <begin position="273"/>
        <end position="283"/>
    </location>
</feature>
<dbReference type="AlphaFoldDB" id="A0A9J6CF41"/>
<dbReference type="InterPro" id="IPR000995">
    <property type="entry name" value="Musac_Ach_rcpt"/>
</dbReference>
<dbReference type="OrthoDB" id="10071887at2759"/>
<evidence type="ECO:0000256" key="12">
    <source>
        <dbReference type="SAM" id="MobiDB-lite"/>
    </source>
</evidence>
<evidence type="ECO:0000256" key="3">
    <source>
        <dbReference type="ARBA" id="ARBA00022475"/>
    </source>
</evidence>
<evidence type="ECO:0000313" key="16">
    <source>
        <dbReference type="Proteomes" id="UP001107558"/>
    </source>
</evidence>
<accession>A0A9J6CF41</accession>
<keyword evidence="4 11" id="KW-0812">Transmembrane</keyword>
<feature type="region of interest" description="Disordered" evidence="12">
    <location>
        <begin position="436"/>
        <end position="462"/>
    </location>
</feature>
<dbReference type="InterPro" id="IPR017452">
    <property type="entry name" value="GPCR_Rhodpsn_7TM"/>
</dbReference>
<dbReference type="PANTHER" id="PTHR24247:SF265">
    <property type="entry name" value="MUSCARINIC ACETYLCHOLINE RECEPTOR DM1"/>
    <property type="match status" value="1"/>
</dbReference>
<feature type="transmembrane region" description="Helical" evidence="13">
    <location>
        <begin position="131"/>
        <end position="152"/>
    </location>
</feature>
<evidence type="ECO:0000256" key="13">
    <source>
        <dbReference type="SAM" id="Phobius"/>
    </source>
</evidence>
<dbReference type="GO" id="GO:0030425">
    <property type="term" value="C:dendrite"/>
    <property type="evidence" value="ECO:0007669"/>
    <property type="project" value="TreeGrafter"/>
</dbReference>